<name>X0V4C7_9ZZZZ</name>
<reference evidence="1" key="1">
    <citation type="journal article" date="2014" name="Front. Microbiol.">
        <title>High frequency of phylogenetically diverse reductive dehalogenase-homologous genes in deep subseafloor sedimentary metagenomes.</title>
        <authorList>
            <person name="Kawai M."/>
            <person name="Futagami T."/>
            <person name="Toyoda A."/>
            <person name="Takaki Y."/>
            <person name="Nishi S."/>
            <person name="Hori S."/>
            <person name="Arai W."/>
            <person name="Tsubouchi T."/>
            <person name="Morono Y."/>
            <person name="Uchiyama I."/>
            <person name="Ito T."/>
            <person name="Fujiyama A."/>
            <person name="Inagaki F."/>
            <person name="Takami H."/>
        </authorList>
    </citation>
    <scope>NUCLEOTIDE SEQUENCE</scope>
    <source>
        <strain evidence="1">Expedition CK06-06</strain>
    </source>
</reference>
<sequence>VTEKTTEEVGYDYRYEVTEKTGLTSSLDSTNNDYIGPGYGDRYWGEAWIYKWVLNASYREYFNGTKQYENPKLSYGVIRDTEVILNDYNAPDEWRALNPVHNGWQNVNWTQPIYHVGGSSYDHSEEVTTTETRTHDFQIDLGAEVGEKIGIVETTLDISMNVRNYVEDSEINVYQTACKIYDDESTDIISMMSGIDLTFGTYIFNTTSFFCETSNPFEHDTTDYIAPLIEFPTIDLDFNDDGIAPGSNDLPTINVDIFEEGGVQEA</sequence>
<gene>
    <name evidence="1" type="ORF">S01H1_40463</name>
</gene>
<proteinExistence type="predicted"/>
<organism evidence="1">
    <name type="scientific">marine sediment metagenome</name>
    <dbReference type="NCBI Taxonomy" id="412755"/>
    <lineage>
        <taxon>unclassified sequences</taxon>
        <taxon>metagenomes</taxon>
        <taxon>ecological metagenomes</taxon>
    </lineage>
</organism>
<accession>X0V4C7</accession>
<evidence type="ECO:0000313" key="1">
    <source>
        <dbReference type="EMBL" id="GAG06247.1"/>
    </source>
</evidence>
<dbReference type="EMBL" id="BARS01025623">
    <property type="protein sequence ID" value="GAG06247.1"/>
    <property type="molecule type" value="Genomic_DNA"/>
</dbReference>
<dbReference type="AlphaFoldDB" id="X0V4C7"/>
<protein>
    <submittedName>
        <fullName evidence="1">Uncharacterized protein</fullName>
    </submittedName>
</protein>
<feature type="non-terminal residue" evidence="1">
    <location>
        <position position="266"/>
    </location>
</feature>
<comment type="caution">
    <text evidence="1">The sequence shown here is derived from an EMBL/GenBank/DDBJ whole genome shotgun (WGS) entry which is preliminary data.</text>
</comment>
<feature type="non-terminal residue" evidence="1">
    <location>
        <position position="1"/>
    </location>
</feature>